<name>A0A2Z5MW50_BURPY</name>
<organism evidence="1 2">
    <name type="scientific">Burkholderia pyrrocinia</name>
    <name type="common">Pseudomonas pyrrocinia</name>
    <dbReference type="NCBI Taxonomy" id="60550"/>
    <lineage>
        <taxon>Bacteria</taxon>
        <taxon>Pseudomonadati</taxon>
        <taxon>Pseudomonadota</taxon>
        <taxon>Betaproteobacteria</taxon>
        <taxon>Burkholderiales</taxon>
        <taxon>Burkholderiaceae</taxon>
        <taxon>Burkholderia</taxon>
        <taxon>Burkholderia cepacia complex</taxon>
    </lineage>
</organism>
<dbReference type="EMBL" id="CP024902">
    <property type="protein sequence ID" value="AXF20924.1"/>
    <property type="molecule type" value="Genomic_DNA"/>
</dbReference>
<accession>A0A2Z5MW50</accession>
<proteinExistence type="predicted"/>
<dbReference type="AlphaFoldDB" id="A0A2Z5MW50"/>
<evidence type="ECO:0000313" key="1">
    <source>
        <dbReference type="EMBL" id="AXF20924.1"/>
    </source>
</evidence>
<protein>
    <submittedName>
        <fullName evidence="1">Uncharacterized protein</fullName>
    </submittedName>
</protein>
<gene>
    <name evidence="1" type="ORF">CUJ89_10790</name>
</gene>
<sequence>MIGILSRMGNHARSRILVRYSRLQNLPRVSRRVKAGYRDSFTRNRNSVDTRCTPSFIFVHPNSAGFFKYQR</sequence>
<dbReference type="Proteomes" id="UP000253104">
    <property type="component" value="Chromosome mHSR5_A"/>
</dbReference>
<reference evidence="1 2" key="1">
    <citation type="journal article" date="2018" name="ISME J.">
        <title>Involvement of Burkholderiaceae and sulfurous volatiles in disease-suppressive soils.</title>
        <authorList>
            <person name="Carrion V.J."/>
            <person name="Cordovez V."/>
            <person name="Tyc O."/>
            <person name="Etalo D.W."/>
            <person name="de Bruijn I."/>
            <person name="de Jager V.C."/>
            <person name="Medema M.H."/>
            <person name="Eberl L."/>
            <person name="Raaijmakers J.M."/>
        </authorList>
    </citation>
    <scope>NUCLEOTIDE SEQUENCE [LARGE SCALE GENOMIC DNA]</scope>
    <source>
        <strain evidence="2">mHSR5</strain>
    </source>
</reference>
<dbReference type="OrthoDB" id="9006957at2"/>
<evidence type="ECO:0000313" key="2">
    <source>
        <dbReference type="Proteomes" id="UP000253104"/>
    </source>
</evidence>